<keyword evidence="1" id="KW-1133">Transmembrane helix</keyword>
<organism evidence="2">
    <name type="scientific">Salmonella enterica</name>
    <name type="common">Salmonella choleraesuis</name>
    <dbReference type="NCBI Taxonomy" id="28901"/>
    <lineage>
        <taxon>Bacteria</taxon>
        <taxon>Pseudomonadati</taxon>
        <taxon>Pseudomonadota</taxon>
        <taxon>Gammaproteobacteria</taxon>
        <taxon>Enterobacterales</taxon>
        <taxon>Enterobacteriaceae</taxon>
        <taxon>Salmonella</taxon>
    </lineage>
</organism>
<sequence>MTEKSAQEKLAELDQRDSNTETVENIATTGHVASVGITVVSMVGATAKVGLAAAAAKTCAAGIAKAVAGFGGPLVAGMAGGMLGGWLGTKAGDWFMDTWGKDHAVSGPTDIPACVGHHIVHNNSFLGAIGGLIGGLIVGIAVGALVVATGGAALGVLAA</sequence>
<keyword evidence="1" id="KW-0472">Membrane</keyword>
<name>A0A5Y6FC04_SALER</name>
<evidence type="ECO:0000256" key="1">
    <source>
        <dbReference type="SAM" id="Phobius"/>
    </source>
</evidence>
<proteinExistence type="predicted"/>
<dbReference type="EMBL" id="AAJCRE010000175">
    <property type="protein sequence ID" value="ECK6667275.1"/>
    <property type="molecule type" value="Genomic_DNA"/>
</dbReference>
<evidence type="ECO:0000313" key="2">
    <source>
        <dbReference type="EMBL" id="ECK6667275.1"/>
    </source>
</evidence>
<protein>
    <submittedName>
        <fullName evidence="2">Sugar-binding protein</fullName>
    </submittedName>
</protein>
<comment type="caution">
    <text evidence="2">The sequence shown here is derived from an EMBL/GenBank/DDBJ whole genome shotgun (WGS) entry which is preliminary data.</text>
</comment>
<feature type="transmembrane region" description="Helical" evidence="1">
    <location>
        <begin position="125"/>
        <end position="158"/>
    </location>
</feature>
<feature type="non-terminal residue" evidence="2">
    <location>
        <position position="159"/>
    </location>
</feature>
<reference evidence="2" key="1">
    <citation type="submission" date="2019-08" db="EMBL/GenBank/DDBJ databases">
        <authorList>
            <consortium name="PulseNet: The National Subtyping Network for Foodborne Disease Surveillance"/>
            <person name="Tarr C.L."/>
            <person name="Trees E."/>
            <person name="Katz L.S."/>
            <person name="Carleton-Romer H.A."/>
            <person name="Stroika S."/>
            <person name="Kucerova Z."/>
            <person name="Roache K.F."/>
            <person name="Sabol A.L."/>
            <person name="Besser J."/>
            <person name="Gerner-Smidt P."/>
        </authorList>
    </citation>
    <scope>NUCLEOTIDE SEQUENCE</scope>
    <source>
        <strain evidence="2">PNUSAS086685</strain>
    </source>
</reference>
<dbReference type="AlphaFoldDB" id="A0A5Y6FC04"/>
<gene>
    <name evidence="2" type="ORF">FSC91_20845</name>
</gene>
<accession>A0A5Y6FC04</accession>
<keyword evidence="1" id="KW-0812">Transmembrane</keyword>